<dbReference type="STRING" id="1379910.TH63_10940"/>
<dbReference type="OrthoDB" id="1014491at2"/>
<dbReference type="KEGG" id="ruf:TH63_10940"/>
<keyword evidence="1" id="KW-0732">Signal</keyword>
<feature type="chain" id="PRO_5005211065" description="Transporter" evidence="1">
    <location>
        <begin position="20"/>
        <end position="263"/>
    </location>
</feature>
<evidence type="ECO:0000313" key="3">
    <source>
        <dbReference type="Proteomes" id="UP000036458"/>
    </source>
</evidence>
<evidence type="ECO:0000313" key="2">
    <source>
        <dbReference type="EMBL" id="AKQ46039.1"/>
    </source>
</evidence>
<evidence type="ECO:0000256" key="1">
    <source>
        <dbReference type="SAM" id="SignalP"/>
    </source>
</evidence>
<proteinExistence type="predicted"/>
<dbReference type="Pfam" id="PF13557">
    <property type="entry name" value="Phenol_MetA_deg"/>
    <property type="match status" value="1"/>
</dbReference>
<accession>A0A0H4VQK8</accession>
<keyword evidence="3" id="KW-1185">Reference proteome</keyword>
<evidence type="ECO:0008006" key="4">
    <source>
        <dbReference type="Google" id="ProtNLM"/>
    </source>
</evidence>
<feature type="signal peptide" evidence="1">
    <location>
        <begin position="1"/>
        <end position="19"/>
    </location>
</feature>
<name>A0A0H4VQK8_9BACT</name>
<sequence length="263" mass="29191">MKKTILLLYIGFLPLAALAQETSSTDPEFETDRADRTDASSLVPRGYFQLETGFQFMRNKQEGLEDRQWLYPQALFRTGIFKAAEFRLEATYRTEESRLGEALLRQDKGLSTVRVGTKVKAIGSQGARPEVSVMAMLELPLAKDAFEPENVAPELKLLFTNSLSDKWKLQYNAGFRREPEDGEMENKVLFSASLGGKLSEKLSLFAEFAGEKPKDGSVKNVVDTGFQYLLLPNLQLDAIVGKGVSSQAPDLFVGGGLSVRLPR</sequence>
<gene>
    <name evidence="2" type="ORF">TH63_10940</name>
</gene>
<dbReference type="AlphaFoldDB" id="A0A0H4VQK8"/>
<reference evidence="2 3" key="1">
    <citation type="submission" date="2015-01" db="EMBL/GenBank/DDBJ databases">
        <title>Rufibacter sp./DG31D/ whole genome sequencing.</title>
        <authorList>
            <person name="Kim M.K."/>
            <person name="Srinivasan S."/>
            <person name="Lee J.-J."/>
        </authorList>
    </citation>
    <scope>NUCLEOTIDE SEQUENCE [LARGE SCALE GENOMIC DNA]</scope>
    <source>
        <strain evidence="2 3">DG31D</strain>
    </source>
</reference>
<dbReference type="RefSeq" id="WP_048920974.1">
    <property type="nucleotide sequence ID" value="NZ_CP010777.1"/>
</dbReference>
<dbReference type="Proteomes" id="UP000036458">
    <property type="component" value="Chromosome"/>
</dbReference>
<dbReference type="EMBL" id="CP010777">
    <property type="protein sequence ID" value="AKQ46039.1"/>
    <property type="molecule type" value="Genomic_DNA"/>
</dbReference>
<dbReference type="PATRIC" id="fig|1379910.4.peg.2379"/>
<organism evidence="2 3">
    <name type="scientific">Rufibacter radiotolerans</name>
    <dbReference type="NCBI Taxonomy" id="1379910"/>
    <lineage>
        <taxon>Bacteria</taxon>
        <taxon>Pseudomonadati</taxon>
        <taxon>Bacteroidota</taxon>
        <taxon>Cytophagia</taxon>
        <taxon>Cytophagales</taxon>
        <taxon>Hymenobacteraceae</taxon>
        <taxon>Rufibacter</taxon>
    </lineage>
</organism>
<dbReference type="InterPro" id="IPR025737">
    <property type="entry name" value="FApF"/>
</dbReference>
<protein>
    <recommendedName>
        <fullName evidence="4">Transporter</fullName>
    </recommendedName>
</protein>